<evidence type="ECO:0000313" key="2">
    <source>
        <dbReference type="Proteomes" id="UP000663848"/>
    </source>
</evidence>
<reference evidence="1" key="1">
    <citation type="submission" date="2021-02" db="EMBL/GenBank/DDBJ databases">
        <authorList>
            <person name="Nowell W R."/>
        </authorList>
    </citation>
    <scope>NUCLEOTIDE SEQUENCE</scope>
</reference>
<gene>
    <name evidence="1" type="ORF">QYT958_LOCUS42537</name>
</gene>
<feature type="non-terminal residue" evidence="1">
    <location>
        <position position="49"/>
    </location>
</feature>
<comment type="caution">
    <text evidence="1">The sequence shown here is derived from an EMBL/GenBank/DDBJ whole genome shotgun (WGS) entry which is preliminary data.</text>
</comment>
<proteinExistence type="predicted"/>
<dbReference type="Proteomes" id="UP000663848">
    <property type="component" value="Unassembled WGS sequence"/>
</dbReference>
<sequence>MNEQKKTESLLSTKDLAVLREFISIFTLFAEATTRTQAEQSISISLVGP</sequence>
<organism evidence="1 2">
    <name type="scientific">Rotaria socialis</name>
    <dbReference type="NCBI Taxonomy" id="392032"/>
    <lineage>
        <taxon>Eukaryota</taxon>
        <taxon>Metazoa</taxon>
        <taxon>Spiralia</taxon>
        <taxon>Gnathifera</taxon>
        <taxon>Rotifera</taxon>
        <taxon>Eurotatoria</taxon>
        <taxon>Bdelloidea</taxon>
        <taxon>Philodinida</taxon>
        <taxon>Philodinidae</taxon>
        <taxon>Rotaria</taxon>
    </lineage>
</organism>
<name>A0A822D4X7_9BILA</name>
<accession>A0A822D4X7</accession>
<dbReference type="AlphaFoldDB" id="A0A822D4X7"/>
<protein>
    <submittedName>
        <fullName evidence="1">Uncharacterized protein</fullName>
    </submittedName>
</protein>
<evidence type="ECO:0000313" key="1">
    <source>
        <dbReference type="EMBL" id="CAF5059114.1"/>
    </source>
</evidence>
<dbReference type="EMBL" id="CAJOBR010054810">
    <property type="protein sequence ID" value="CAF5059114.1"/>
    <property type="molecule type" value="Genomic_DNA"/>
</dbReference>